<comment type="caution">
    <text evidence="1">The sequence shown here is derived from an EMBL/GenBank/DDBJ whole genome shotgun (WGS) entry which is preliminary data.</text>
</comment>
<sequence>MSEVRRAINDIRIHWDRYPDFMAELRSYMERVSPVSPGAADPVLDSQLAELFASTKDWADRRPDGGTRPEDYSAVRLYTSDAGYQRIFSTINRAFRTVSLTGDPVALRSAAFLVELLSIDLFNYRHTHRAADDFQGTVYRGMAVTAEEVEAFTRAAAGPVEQRYLSVPLAMMSASRSREKATAFARETARRFPDRIPLLWSIDVAGLPPDLLGAYRSAFPASMVTSMCAVPVDGLSAYAYEKEVLLRGPFFQILGMTPGGAAGTGSGPMHIIEAVMLNSNRDHVTTIASDEGEDRRSRALFRTVVTMHRAGLCLDYARTRGLDADADVYRAQLDRDRAEFDRLAAAA</sequence>
<proteinExistence type="predicted"/>
<protein>
    <submittedName>
        <fullName evidence="1">Uncharacterized protein</fullName>
    </submittedName>
</protein>
<evidence type="ECO:0000313" key="2">
    <source>
        <dbReference type="Proteomes" id="UP000265354"/>
    </source>
</evidence>
<dbReference type="AlphaFoldDB" id="A0A388SSN9"/>
<name>A0A388SSN9_9ACTN</name>
<dbReference type="EMBL" id="BGZL01000002">
    <property type="protein sequence ID" value="GBP99647.1"/>
    <property type="molecule type" value="Genomic_DNA"/>
</dbReference>
<gene>
    <name evidence="1" type="ORF">SSP531S_10420</name>
</gene>
<evidence type="ECO:0000313" key="1">
    <source>
        <dbReference type="EMBL" id="GBP99647.1"/>
    </source>
</evidence>
<dbReference type="Gene3D" id="3.90.176.10">
    <property type="entry name" value="Toxin ADP-ribosyltransferase, Chain A, domain 1"/>
    <property type="match status" value="1"/>
</dbReference>
<dbReference type="Proteomes" id="UP000265354">
    <property type="component" value="Unassembled WGS sequence"/>
</dbReference>
<accession>A0A388SSN9</accession>
<organism evidence="1 2">
    <name type="scientific">Streptomyces spongiicola</name>
    <dbReference type="NCBI Taxonomy" id="1690221"/>
    <lineage>
        <taxon>Bacteria</taxon>
        <taxon>Bacillati</taxon>
        <taxon>Actinomycetota</taxon>
        <taxon>Actinomycetes</taxon>
        <taxon>Kitasatosporales</taxon>
        <taxon>Streptomycetaceae</taxon>
        <taxon>Streptomyces</taxon>
    </lineage>
</organism>
<reference evidence="1 2" key="1">
    <citation type="submission" date="2018-07" db="EMBL/GenBank/DDBJ databases">
        <title>Whole Genome Shotgun Sequence of Streptomyces spongiicola strain 531S.</title>
        <authorList>
            <person name="Dohra H."/>
            <person name="Kodani S."/>
        </authorList>
    </citation>
    <scope>NUCLEOTIDE SEQUENCE [LARGE SCALE GENOMIC DNA]</scope>
    <source>
        <strain evidence="1 2">531S</strain>
    </source>
</reference>